<dbReference type="InterPro" id="IPR027417">
    <property type="entry name" value="P-loop_NTPase"/>
</dbReference>
<protein>
    <submittedName>
        <fullName evidence="1">Glycosyl transferase, family 2</fullName>
    </submittedName>
</protein>
<evidence type="ECO:0000313" key="2">
    <source>
        <dbReference type="Proteomes" id="UP000033428"/>
    </source>
</evidence>
<keyword evidence="1" id="KW-0808">Transferase</keyword>
<dbReference type="SUPFAM" id="SSF52540">
    <property type="entry name" value="P-loop containing nucleoside triphosphate hydrolases"/>
    <property type="match status" value="1"/>
</dbReference>
<dbReference type="AlphaFoldDB" id="A0A0F0CR68"/>
<gene>
    <name evidence="1" type="ORF">OMAG_002202</name>
</gene>
<dbReference type="Proteomes" id="UP000033428">
    <property type="component" value="Unassembled WGS sequence"/>
</dbReference>
<evidence type="ECO:0000313" key="1">
    <source>
        <dbReference type="EMBL" id="KJJ83930.1"/>
    </source>
</evidence>
<proteinExistence type="predicted"/>
<organism evidence="1 2">
    <name type="scientific">Candidatus Omnitrophus magneticus</name>
    <dbReference type="NCBI Taxonomy" id="1609969"/>
    <lineage>
        <taxon>Bacteria</taxon>
        <taxon>Pseudomonadati</taxon>
        <taxon>Candidatus Omnitrophota</taxon>
        <taxon>Candidatus Omnitrophus</taxon>
    </lineage>
</organism>
<accession>A0A0F0CR68</accession>
<sequence length="597" mass="68433">MSHSKKSLYLRFYNDISSEIASLIDYGCKKILLAGITEENRILLKNVKRCIGNTIDTLRRDELNTLPQKIHAYDVIILCIADDPKTLSLTMLNCIDLEVGIVCAPISNDYYKNRPIFFTSIPKSGTHMLLPFFDATGIVRSKNDIPENGMWSTIAHNKYSYHAPCKEFLMNEWVEQIGQSRCFFSPIIFLYRHPLDIIVSELDWCLRPQISLSHYLRSMSDKNKQLMSLIDDPVIAKNIRDRMNDYIGWLNFLNVIPVSYEEIVGSIGGGDDRLQIKTIWSLLLKLHIPGSPEQIRQHLYNEHSPTFSKGKIGRYKGVFTKDHYNKLRLLPQDFMEVMGYGIGDEYLSKHVEGFRKRPLSIDIVDSSNFSPQLLETTESGFNIVKLGGQYYVVPHGVELITSDVGGFRTFEDAKMAVLTEESRKKVLEETRKKVIEETREILYGRNKDLQLSPVLVESYKCFNIIQYMSGYIAISQIVGDIDLQNIKLSDLDKLTQDRKCYTASSIFSIKFYIDVLTHDMESCHNPMPVESYEGFNIVQYMNYYLGINQAVGPLDITQLSFSDVIKYKIIVRNSIGLVKQDIIRVSNPTPKTDTPHV</sequence>
<dbReference type="EMBL" id="JYNY01000436">
    <property type="protein sequence ID" value="KJJ83930.1"/>
    <property type="molecule type" value="Genomic_DNA"/>
</dbReference>
<dbReference type="Gene3D" id="3.40.50.300">
    <property type="entry name" value="P-loop containing nucleotide triphosphate hydrolases"/>
    <property type="match status" value="1"/>
</dbReference>
<dbReference type="GO" id="GO:0016740">
    <property type="term" value="F:transferase activity"/>
    <property type="evidence" value="ECO:0007669"/>
    <property type="project" value="UniProtKB-KW"/>
</dbReference>
<name>A0A0F0CR68_9BACT</name>
<keyword evidence="2" id="KW-1185">Reference proteome</keyword>
<comment type="caution">
    <text evidence="1">The sequence shown here is derived from an EMBL/GenBank/DDBJ whole genome shotgun (WGS) entry which is preliminary data.</text>
</comment>
<reference evidence="1 2" key="1">
    <citation type="submission" date="2015-02" db="EMBL/GenBank/DDBJ databases">
        <title>Single-cell genomics of uncultivated deep-branching MTB reveals a conserved set of magnetosome genes.</title>
        <authorList>
            <person name="Kolinko S."/>
            <person name="Richter M."/>
            <person name="Glockner F.O."/>
            <person name="Brachmann A."/>
            <person name="Schuler D."/>
        </authorList>
    </citation>
    <scope>NUCLEOTIDE SEQUENCE [LARGE SCALE GENOMIC DNA]</scope>
    <source>
        <strain evidence="1">SKK-01</strain>
    </source>
</reference>